<dbReference type="Gene3D" id="3.40.50.620">
    <property type="entry name" value="HUPs"/>
    <property type="match status" value="1"/>
</dbReference>
<dbReference type="InterPro" id="IPR014729">
    <property type="entry name" value="Rossmann-like_a/b/a_fold"/>
</dbReference>
<dbReference type="CDD" id="cd01990">
    <property type="entry name" value="LarE-like"/>
    <property type="match status" value="1"/>
</dbReference>
<dbReference type="RefSeq" id="WP_345608768.1">
    <property type="nucleotide sequence ID" value="NZ_BAABJO010000024.1"/>
</dbReference>
<evidence type="ECO:0000313" key="2">
    <source>
        <dbReference type="EMBL" id="GAA5132032.1"/>
    </source>
</evidence>
<keyword evidence="3" id="KW-1185">Reference proteome</keyword>
<dbReference type="InterPro" id="IPR005232">
    <property type="entry name" value="LarE"/>
</dbReference>
<dbReference type="Proteomes" id="UP001500804">
    <property type="component" value="Unassembled WGS sequence"/>
</dbReference>
<sequence length="275" mass="28345">MSETSDEVKLAALRERVRAEPRLLVAYSGGVDSALVAAVAAQELGERAVAVTAVSASLPRSERAAARAFATAHGIAHVEVATDELDRPEYVANGGDRCYHCKSALFDALAPLAALSGARIALGTNTDDLGDHRPGQAAAAARGAIAPLLDAGFGKSDVRRVSAALGLATAEKPAAACLASRVAYGDPVTPEVLHRVERAEEAVRSLGFPVCRVRAHGGGAVARVEVPADDVSRAAGLRSELDRAVRGAGFEFCALDMQGFASGRMNVLLGMPGAR</sequence>
<feature type="domain" description="Asparagine synthetase" evidence="1">
    <location>
        <begin position="11"/>
        <end position="84"/>
    </location>
</feature>
<dbReference type="PANTHER" id="PTHR43169:SF2">
    <property type="entry name" value="NAD_GMP SYNTHASE DOMAIN-CONTAINING PROTEIN"/>
    <property type="match status" value="1"/>
</dbReference>
<dbReference type="SUPFAM" id="SSF52402">
    <property type="entry name" value="Adenine nucleotide alpha hydrolases-like"/>
    <property type="match status" value="1"/>
</dbReference>
<reference evidence="3" key="1">
    <citation type="journal article" date="2019" name="Int. J. Syst. Evol. Microbiol.">
        <title>The Global Catalogue of Microorganisms (GCM) 10K type strain sequencing project: providing services to taxonomists for standard genome sequencing and annotation.</title>
        <authorList>
            <consortium name="The Broad Institute Genomics Platform"/>
            <consortium name="The Broad Institute Genome Sequencing Center for Infectious Disease"/>
            <person name="Wu L."/>
            <person name="Ma J."/>
        </authorList>
    </citation>
    <scope>NUCLEOTIDE SEQUENCE [LARGE SCALE GENOMIC DNA]</scope>
    <source>
        <strain evidence="3">JCM 18302</strain>
    </source>
</reference>
<dbReference type="GO" id="GO:0016740">
    <property type="term" value="F:transferase activity"/>
    <property type="evidence" value="ECO:0007669"/>
    <property type="project" value="UniProtKB-KW"/>
</dbReference>
<dbReference type="Pfam" id="PF00733">
    <property type="entry name" value="Asn_synthase"/>
    <property type="match status" value="1"/>
</dbReference>
<comment type="caution">
    <text evidence="2">The sequence shown here is derived from an EMBL/GenBank/DDBJ whole genome shotgun (WGS) entry which is preliminary data.</text>
</comment>
<evidence type="ECO:0000313" key="3">
    <source>
        <dbReference type="Proteomes" id="UP001500804"/>
    </source>
</evidence>
<name>A0ABP9NR80_9PSEU</name>
<accession>A0ABP9NR80</accession>
<dbReference type="PIRSF" id="PIRSF006661">
    <property type="entry name" value="PP-lp_UCP006661"/>
    <property type="match status" value="1"/>
</dbReference>
<keyword evidence="2" id="KW-0808">Transferase</keyword>
<dbReference type="EMBL" id="BAABJO010000024">
    <property type="protein sequence ID" value="GAA5132032.1"/>
    <property type="molecule type" value="Genomic_DNA"/>
</dbReference>
<dbReference type="NCBIfam" id="TIGR00268">
    <property type="entry name" value="ATP-dependent sacrificial sulfur transferase LarE"/>
    <property type="match status" value="1"/>
</dbReference>
<dbReference type="PANTHER" id="PTHR43169">
    <property type="entry name" value="EXSB FAMILY PROTEIN"/>
    <property type="match status" value="1"/>
</dbReference>
<organism evidence="2 3">
    <name type="scientific">Pseudonocardia adelaidensis</name>
    <dbReference type="NCBI Taxonomy" id="648754"/>
    <lineage>
        <taxon>Bacteria</taxon>
        <taxon>Bacillati</taxon>
        <taxon>Actinomycetota</taxon>
        <taxon>Actinomycetes</taxon>
        <taxon>Pseudonocardiales</taxon>
        <taxon>Pseudonocardiaceae</taxon>
        <taxon>Pseudonocardia</taxon>
    </lineage>
</organism>
<protein>
    <submittedName>
        <fullName evidence="2">ATP-dependent sacrificial sulfur transferase LarE</fullName>
    </submittedName>
</protein>
<dbReference type="InterPro" id="IPR001962">
    <property type="entry name" value="Asn_synthase"/>
</dbReference>
<proteinExistence type="predicted"/>
<gene>
    <name evidence="2" type="primary">larE</name>
    <name evidence="2" type="ORF">GCM10023320_56050</name>
</gene>
<evidence type="ECO:0000259" key="1">
    <source>
        <dbReference type="Pfam" id="PF00733"/>
    </source>
</evidence>
<dbReference type="InterPro" id="IPR052188">
    <property type="entry name" value="Ni-pincer_cofactor_biosynth"/>
</dbReference>